<comment type="caution">
    <text evidence="5">The sequence shown here is derived from an EMBL/GenBank/DDBJ whole genome shotgun (WGS) entry which is preliminary data.</text>
</comment>
<keyword evidence="3" id="KW-1133">Transmembrane helix</keyword>
<feature type="compositionally biased region" description="Basic and acidic residues" evidence="2">
    <location>
        <begin position="1170"/>
        <end position="1184"/>
    </location>
</feature>
<feature type="compositionally biased region" description="Pro residues" evidence="2">
    <location>
        <begin position="1155"/>
        <end position="1164"/>
    </location>
</feature>
<feature type="coiled-coil region" evidence="1">
    <location>
        <begin position="192"/>
        <end position="243"/>
    </location>
</feature>
<organism evidence="5 6">
    <name type="scientific">Novipirellula caenicola</name>
    <dbReference type="NCBI Taxonomy" id="1536901"/>
    <lineage>
        <taxon>Bacteria</taxon>
        <taxon>Pseudomonadati</taxon>
        <taxon>Planctomycetota</taxon>
        <taxon>Planctomycetia</taxon>
        <taxon>Pirellulales</taxon>
        <taxon>Pirellulaceae</taxon>
        <taxon>Novipirellula</taxon>
    </lineage>
</organism>
<feature type="transmembrane region" description="Helical" evidence="3">
    <location>
        <begin position="494"/>
        <end position="518"/>
    </location>
</feature>
<name>A0ABP9VHX5_9BACT</name>
<feature type="coiled-coil region" evidence="1">
    <location>
        <begin position="284"/>
        <end position="311"/>
    </location>
</feature>
<feature type="region of interest" description="Disordered" evidence="2">
    <location>
        <begin position="1253"/>
        <end position="1286"/>
    </location>
</feature>
<keyword evidence="6" id="KW-1185">Reference proteome</keyword>
<sequence length="1286" mass="146443">MKIKDIQIDGFGVWTGLSVDSLPDGMTLFYGPNEAGKTTLMQFLRAMLYGFTPDRRERYIPPVFGGTPGGAIRVTGPGGGYQIRRTSQLTDTGVTGNLSVTGQDGLAQGQHRLSSLLGQIDEPIFTNVFAIGIRELQELSTLDGTDAADELYKLSSGLDRVSLVDVLRSLREGRKSMIGKDSVIDSEEAGKVAAMIRKREKLRDEVEQLTRHGRRWSELASQRRSQQQEIEASSERMIAWEREARCVEIATSVFDTWKQREALAASIAETEVESELPDDAPGQLVQIEAMIEDSKAKMEEVKAKRRELRVKNEQLPVSKRLFDLQGKIEAASEQATWVEALEEQIERLDGQIDKARKQLEADADRLGLDEADKAAITDGDLSKLPDLSQQTLAALSAPAKRVKEQLFLLKQARNEGAEHKTRAEKMSSQMQGVLTRARATNLQQAIREENELITALRHRAQLGEHIEKLKRHYRDLEKETVDLTTDEALPMDRLILLAVPFIFGGMSLVYGVSNMLGLTWFSPDPDPTKGMFWLTVGFMGMLTYYFGKENGMRSTSRDLEDCERQIDTLRKQIRELESERNEADSTLPTSNETIELRIRESEQLLAELESVLPTYHNHQAALQSYKSARERATEAADGLRDSRREWSATLKRLGLSESLSPSSVRNLSDGYQTLLSSRRRWEELKTEREQRKRERQTLARRIESLYMEALDLRENIDAKNPRDDDADDDVEQAAKRSRVRSNPLDQLNHLHEELSRQQHWIKQRRSLKEQDLKLKKQQSGYFRAIQRGETQRRALWAKCGVATPEQFYGLVDSKASLAEMRKEHAELDKQVRSMIGTHVEYDAVAREIEGAKQSDIERRWDSLTTRMSETEARVAQLRTQQGELAQEMKQLGEDSRLTTAQLELACIERKIMAAARRWQTLAMASCLLEDVCGTFERERQPETLREASSFLNQLTDGKYNRIWTPLGTNRLKVDDGEGKSLPLEVLSRGTREAVFIALRLSLAAAYARRGVMLPLVLDDVLVNFDRDRAIYAARTLKTFAELGHQVMMFTCHQHIVDIFHDIDVQVRLMPPQGHPGRAEILLPQERIEEEPEEEYEEEVYEDADEEAVEEKAMEDEPEEEPETAPVVVVVKEEPKPAPKILYVRKEFPKIQAKPEPAPEPPKPEPVAKIVRPEPVKPEPVKQEPPKPTPVKMAPKPLPPRPEPKRVKSIVIAPEYIDDEIDHSDPEPSIQWAWFEREPSRQLISSEEKLASVARSEWTESGEVDNEDEMPEEVWDKNNPWWRATAE</sequence>
<evidence type="ECO:0000313" key="5">
    <source>
        <dbReference type="EMBL" id="GAA5504814.1"/>
    </source>
</evidence>
<protein>
    <recommendedName>
        <fullName evidence="4">Rad50/SbcC-type AAA domain-containing protein</fullName>
    </recommendedName>
</protein>
<feature type="coiled-coil region" evidence="1">
    <location>
        <begin position="409"/>
        <end position="486"/>
    </location>
</feature>
<reference evidence="5 6" key="1">
    <citation type="submission" date="2024-02" db="EMBL/GenBank/DDBJ databases">
        <title>Rhodopirellula caenicola NBRC 110016.</title>
        <authorList>
            <person name="Ichikawa N."/>
            <person name="Katano-Makiyama Y."/>
            <person name="Hidaka K."/>
        </authorList>
    </citation>
    <scope>NUCLEOTIDE SEQUENCE [LARGE SCALE GENOMIC DNA]</scope>
    <source>
        <strain evidence="5 6">NBRC 110016</strain>
    </source>
</reference>
<accession>A0ABP9VHX5</accession>
<evidence type="ECO:0000256" key="1">
    <source>
        <dbReference type="SAM" id="Coils"/>
    </source>
</evidence>
<dbReference type="SUPFAM" id="SSF52540">
    <property type="entry name" value="P-loop containing nucleoside triphosphate hydrolases"/>
    <property type="match status" value="2"/>
</dbReference>
<dbReference type="Gene3D" id="3.40.50.300">
    <property type="entry name" value="P-loop containing nucleotide triphosphate hydrolases"/>
    <property type="match status" value="2"/>
</dbReference>
<feature type="domain" description="Rad50/SbcC-type AAA" evidence="4">
    <location>
        <begin position="6"/>
        <end position="235"/>
    </location>
</feature>
<keyword evidence="3" id="KW-0812">Transmembrane</keyword>
<proteinExistence type="predicted"/>
<keyword evidence="1" id="KW-0175">Coiled coil</keyword>
<dbReference type="InterPro" id="IPR038729">
    <property type="entry name" value="Rad50/SbcC_AAA"/>
</dbReference>
<dbReference type="Proteomes" id="UP001416858">
    <property type="component" value="Unassembled WGS sequence"/>
</dbReference>
<gene>
    <name evidence="5" type="ORF">Rcae01_00253</name>
</gene>
<evidence type="ECO:0000313" key="6">
    <source>
        <dbReference type="Proteomes" id="UP001416858"/>
    </source>
</evidence>
<dbReference type="RefSeq" id="WP_345681890.1">
    <property type="nucleotide sequence ID" value="NZ_BAABRO010000001.1"/>
</dbReference>
<feature type="region of interest" description="Disordered" evidence="2">
    <location>
        <begin position="716"/>
        <end position="739"/>
    </location>
</feature>
<feature type="coiled-coil region" evidence="1">
    <location>
        <begin position="552"/>
        <end position="611"/>
    </location>
</feature>
<evidence type="ECO:0000256" key="3">
    <source>
        <dbReference type="SAM" id="Phobius"/>
    </source>
</evidence>
<evidence type="ECO:0000256" key="2">
    <source>
        <dbReference type="SAM" id="MobiDB-lite"/>
    </source>
</evidence>
<dbReference type="PANTHER" id="PTHR41259:SF1">
    <property type="entry name" value="DOUBLE-STRAND BREAK REPAIR RAD50 ATPASE, PUTATIVE-RELATED"/>
    <property type="match status" value="1"/>
</dbReference>
<feature type="coiled-coil region" evidence="1">
    <location>
        <begin position="338"/>
        <end position="365"/>
    </location>
</feature>
<feature type="region of interest" description="Disordered" evidence="2">
    <location>
        <begin position="1151"/>
        <end position="1206"/>
    </location>
</feature>
<feature type="coiled-coil region" evidence="1">
    <location>
        <begin position="867"/>
        <end position="894"/>
    </location>
</feature>
<dbReference type="InterPro" id="IPR027417">
    <property type="entry name" value="P-loop_NTPase"/>
</dbReference>
<evidence type="ECO:0000259" key="4">
    <source>
        <dbReference type="Pfam" id="PF13476"/>
    </source>
</evidence>
<feature type="transmembrane region" description="Helical" evidence="3">
    <location>
        <begin position="530"/>
        <end position="547"/>
    </location>
</feature>
<feature type="compositionally biased region" description="Acidic residues" evidence="2">
    <location>
        <begin position="1259"/>
        <end position="1272"/>
    </location>
</feature>
<dbReference type="EMBL" id="BAABRO010000001">
    <property type="protein sequence ID" value="GAA5504814.1"/>
    <property type="molecule type" value="Genomic_DNA"/>
</dbReference>
<dbReference type="Pfam" id="PF13476">
    <property type="entry name" value="AAA_23"/>
    <property type="match status" value="1"/>
</dbReference>
<keyword evidence="3" id="KW-0472">Membrane</keyword>
<dbReference type="PANTHER" id="PTHR41259">
    <property type="entry name" value="DOUBLE-STRAND BREAK REPAIR RAD50 ATPASE, PUTATIVE-RELATED"/>
    <property type="match status" value="1"/>
</dbReference>